<dbReference type="PIRSF" id="PIRSF006060">
    <property type="entry name" value="AA_transporter"/>
    <property type="match status" value="1"/>
</dbReference>
<keyword evidence="3 5" id="KW-1133">Transmembrane helix</keyword>
<proteinExistence type="predicted"/>
<dbReference type="OMA" id="FAFCMPL"/>
<dbReference type="PANTHER" id="PTHR11785:SF531">
    <property type="entry name" value="LARGE NEUTRAL AMINO ACIDS TRANSPORTER SMALL SUBUNIT 1"/>
    <property type="match status" value="1"/>
</dbReference>
<dbReference type="Gene3D" id="1.20.1740.10">
    <property type="entry name" value="Amino acid/polyamine transporter I"/>
    <property type="match status" value="1"/>
</dbReference>
<dbReference type="Pfam" id="PF13520">
    <property type="entry name" value="AA_permease_2"/>
    <property type="match status" value="1"/>
</dbReference>
<dbReference type="FunCoup" id="B0W5W2">
    <property type="interactions" value="168"/>
</dbReference>
<evidence type="ECO:0000256" key="4">
    <source>
        <dbReference type="ARBA" id="ARBA00023136"/>
    </source>
</evidence>
<feature type="transmembrane region" description="Helical" evidence="5">
    <location>
        <begin position="266"/>
        <end position="289"/>
    </location>
</feature>
<keyword evidence="4 5" id="KW-0472">Membrane</keyword>
<dbReference type="InterPro" id="IPR050598">
    <property type="entry name" value="AminoAcid_Transporter"/>
</dbReference>
<feature type="transmembrane region" description="Helical" evidence="5">
    <location>
        <begin position="301"/>
        <end position="322"/>
    </location>
</feature>
<dbReference type="KEGG" id="cqu:CpipJ_CPIJ002352"/>
<dbReference type="InParanoid" id="B0W5W2"/>
<dbReference type="PANTHER" id="PTHR11785">
    <property type="entry name" value="AMINO ACID TRANSPORTER"/>
    <property type="match status" value="1"/>
</dbReference>
<evidence type="ECO:0000313" key="6">
    <source>
        <dbReference type="EMBL" id="EDS35949.1"/>
    </source>
</evidence>
<evidence type="ECO:0000313" key="7">
    <source>
        <dbReference type="EnsemblMetazoa" id="CPIJ002352-PA"/>
    </source>
</evidence>
<keyword evidence="2 5" id="KW-0812">Transmembrane</keyword>
<feature type="transmembrane region" description="Helical" evidence="5">
    <location>
        <begin position="190"/>
        <end position="213"/>
    </location>
</feature>
<name>B0W5W2_CULQU</name>
<feature type="transmembrane region" description="Helical" evidence="5">
    <location>
        <begin position="328"/>
        <end position="348"/>
    </location>
</feature>
<evidence type="ECO:0000256" key="1">
    <source>
        <dbReference type="ARBA" id="ARBA00004141"/>
    </source>
</evidence>
<dbReference type="GO" id="GO:0016020">
    <property type="term" value="C:membrane"/>
    <property type="evidence" value="ECO:0007669"/>
    <property type="project" value="UniProtKB-SubCell"/>
</dbReference>
<evidence type="ECO:0000313" key="8">
    <source>
        <dbReference type="Proteomes" id="UP000002320"/>
    </source>
</evidence>
<organism>
    <name type="scientific">Culex quinquefasciatus</name>
    <name type="common">Southern house mosquito</name>
    <name type="synonym">Culex pungens</name>
    <dbReference type="NCBI Taxonomy" id="7176"/>
    <lineage>
        <taxon>Eukaryota</taxon>
        <taxon>Metazoa</taxon>
        <taxon>Ecdysozoa</taxon>
        <taxon>Arthropoda</taxon>
        <taxon>Hexapoda</taxon>
        <taxon>Insecta</taxon>
        <taxon>Pterygota</taxon>
        <taxon>Neoptera</taxon>
        <taxon>Endopterygota</taxon>
        <taxon>Diptera</taxon>
        <taxon>Nematocera</taxon>
        <taxon>Culicoidea</taxon>
        <taxon>Culicidae</taxon>
        <taxon>Culicinae</taxon>
        <taxon>Culicini</taxon>
        <taxon>Culex</taxon>
        <taxon>Culex</taxon>
    </lineage>
</organism>
<dbReference type="GO" id="GO:0015179">
    <property type="term" value="F:L-amino acid transmembrane transporter activity"/>
    <property type="evidence" value="ECO:0007669"/>
    <property type="project" value="TreeGrafter"/>
</dbReference>
<dbReference type="OrthoDB" id="10062876at2759"/>
<accession>B0W5W2</accession>
<dbReference type="HOGENOM" id="CLU_007946_3_5_1"/>
<feature type="transmembrane region" description="Helical" evidence="5">
    <location>
        <begin position="47"/>
        <end position="68"/>
    </location>
</feature>
<dbReference type="AlphaFoldDB" id="B0W5W2"/>
<reference evidence="7" key="2">
    <citation type="submission" date="2020-05" db="UniProtKB">
        <authorList>
            <consortium name="EnsemblMetazoa"/>
        </authorList>
    </citation>
    <scope>IDENTIFICATION</scope>
    <source>
        <strain evidence="7">JHB</strain>
    </source>
</reference>
<gene>
    <name evidence="7" type="primary">6033670</name>
    <name evidence="6" type="ORF">CpipJ_CPIJ002352</name>
</gene>
<comment type="subcellular location">
    <subcellularLocation>
        <location evidence="1">Membrane</location>
        <topology evidence="1">Multi-pass membrane protein</topology>
    </subcellularLocation>
</comment>
<dbReference type="EMBL" id="DS231845">
    <property type="protein sequence ID" value="EDS35949.1"/>
    <property type="molecule type" value="Genomic_DNA"/>
</dbReference>
<dbReference type="VEuPathDB" id="VectorBase:CQUJHB013611"/>
<evidence type="ECO:0000256" key="5">
    <source>
        <dbReference type="SAM" id="Phobius"/>
    </source>
</evidence>
<reference evidence="6" key="1">
    <citation type="submission" date="2007-03" db="EMBL/GenBank/DDBJ databases">
        <title>Annotation of Culex pipiens quinquefasciatus.</title>
        <authorList>
            <consortium name="The Broad Institute Genome Sequencing Platform"/>
            <person name="Atkinson P.W."/>
            <person name="Hemingway J."/>
            <person name="Christensen B.M."/>
            <person name="Higgs S."/>
            <person name="Kodira C."/>
            <person name="Hannick L."/>
            <person name="Megy K."/>
            <person name="O'Leary S."/>
            <person name="Pearson M."/>
            <person name="Haas B.J."/>
            <person name="Mauceli E."/>
            <person name="Wortman J.R."/>
            <person name="Lee N.H."/>
            <person name="Guigo R."/>
            <person name="Stanke M."/>
            <person name="Alvarado L."/>
            <person name="Amedeo P."/>
            <person name="Antoine C.H."/>
            <person name="Arensburger P."/>
            <person name="Bidwell S.L."/>
            <person name="Crawford M."/>
            <person name="Camaro F."/>
            <person name="Devon K."/>
            <person name="Engels R."/>
            <person name="Hammond M."/>
            <person name="Howarth C."/>
            <person name="Koehrsen M."/>
            <person name="Lawson D."/>
            <person name="Montgomery P."/>
            <person name="Nene V."/>
            <person name="Nusbaum C."/>
            <person name="Puiu D."/>
            <person name="Romero-Severson J."/>
            <person name="Severson D.W."/>
            <person name="Shumway M."/>
            <person name="Sisk P."/>
            <person name="Stolte C."/>
            <person name="Zeng Q."/>
            <person name="Eisenstadt E."/>
            <person name="Fraser-Liggett C."/>
            <person name="Strausberg R."/>
            <person name="Galagan J."/>
            <person name="Birren B."/>
            <person name="Collins F.H."/>
        </authorList>
    </citation>
    <scope>NUCLEOTIDE SEQUENCE [LARGE SCALE GENOMIC DNA]</scope>
    <source>
        <strain evidence="6">JHB</strain>
    </source>
</reference>
<dbReference type="FunFam" id="1.20.1740.10:FF:000095">
    <property type="entry name" value="B(0,+)-type amino acid transporter 1-like"/>
    <property type="match status" value="1"/>
</dbReference>
<dbReference type="VEuPathDB" id="VectorBase:CPIJ002352"/>
<sequence length="378" mass="43183">MLARPRATLQREEYFCPSQFFKRPWRGVVLTFINCWDVKWATAVQDVFTYAKLLALFVIIGTGAYFLFKDGRIVSTRRCKCRRRRCREGFICTARRHTEHFTFENTKTEVTSLALSFYSGLFAYNGWNYLNFIIEELKDPVKNLPRAIAISCTLVTVVYVFTNVSFYTMLSPEEVLGSEAVAVTYADRVFGVFAWTIPVFVALSTFGAVNGILLTSSRLFYAGACEGQMPEILTMIQIQRLTPTPAVLIMALLSMLYLTSSDIFALINYVGFATWLSIGAAVLCLPWLRWKQPNLPRPIKVNIFFPIFYLLATIFVVVVPMIASPKETGYGCLMILSSIPVYFIFIAWRNKPKWFNHTMGGFTQSLQKLMMVVRPKQK</sequence>
<protein>
    <submittedName>
        <fullName evidence="6 7">Cationic amino acid transporter</fullName>
    </submittedName>
</protein>
<dbReference type="EnsemblMetazoa" id="CPIJ002352-RA">
    <property type="protein sequence ID" value="CPIJ002352-PA"/>
    <property type="gene ID" value="CPIJ002352"/>
</dbReference>
<evidence type="ECO:0000256" key="2">
    <source>
        <dbReference type="ARBA" id="ARBA00022692"/>
    </source>
</evidence>
<feature type="transmembrane region" description="Helical" evidence="5">
    <location>
        <begin position="241"/>
        <end position="260"/>
    </location>
</feature>
<dbReference type="InterPro" id="IPR002293">
    <property type="entry name" value="AA/rel_permease1"/>
</dbReference>
<evidence type="ECO:0000256" key="3">
    <source>
        <dbReference type="ARBA" id="ARBA00022989"/>
    </source>
</evidence>
<dbReference type="STRING" id="7176.B0W5W2"/>
<keyword evidence="8" id="KW-1185">Reference proteome</keyword>
<dbReference type="Proteomes" id="UP000002320">
    <property type="component" value="Unassembled WGS sequence"/>
</dbReference>
<dbReference type="eggNOG" id="KOG1287">
    <property type="taxonomic scope" value="Eukaryota"/>
</dbReference>
<feature type="transmembrane region" description="Helical" evidence="5">
    <location>
        <begin position="147"/>
        <end position="170"/>
    </location>
</feature>